<evidence type="ECO:0000313" key="3">
    <source>
        <dbReference type="EMBL" id="TMQ59468.1"/>
    </source>
</evidence>
<dbReference type="Pfam" id="PF14499">
    <property type="entry name" value="DUF4437"/>
    <property type="match status" value="1"/>
</dbReference>
<comment type="caution">
    <text evidence="3">The sequence shown here is derived from an EMBL/GenBank/DDBJ whole genome shotgun (WGS) entry which is preliminary data.</text>
</comment>
<organism evidence="3 4">
    <name type="scientific">Eiseniibacteriota bacterium</name>
    <dbReference type="NCBI Taxonomy" id="2212470"/>
    <lineage>
        <taxon>Bacteria</taxon>
        <taxon>Candidatus Eiseniibacteriota</taxon>
    </lineage>
</organism>
<dbReference type="Gene3D" id="2.60.120.10">
    <property type="entry name" value="Jelly Rolls"/>
    <property type="match status" value="1"/>
</dbReference>
<reference evidence="3 4" key="1">
    <citation type="journal article" date="2019" name="Nat. Microbiol.">
        <title>Mediterranean grassland soil C-N compound turnover is dependent on rainfall and depth, and is mediated by genomically divergent microorganisms.</title>
        <authorList>
            <person name="Diamond S."/>
            <person name="Andeer P.F."/>
            <person name="Li Z."/>
            <person name="Crits-Christoph A."/>
            <person name="Burstein D."/>
            <person name="Anantharaman K."/>
            <person name="Lane K.R."/>
            <person name="Thomas B.C."/>
            <person name="Pan C."/>
            <person name="Northen T.R."/>
            <person name="Banfield J.F."/>
        </authorList>
    </citation>
    <scope>NUCLEOTIDE SEQUENCE [LARGE SCALE GENOMIC DNA]</scope>
    <source>
        <strain evidence="3">WS_6</strain>
    </source>
</reference>
<feature type="compositionally biased region" description="Pro residues" evidence="1">
    <location>
        <begin position="32"/>
        <end position="42"/>
    </location>
</feature>
<feature type="region of interest" description="Disordered" evidence="1">
    <location>
        <begin position="28"/>
        <end position="52"/>
    </location>
</feature>
<accession>A0A538T755</accession>
<feature type="signal peptide" evidence="2">
    <location>
        <begin position="1"/>
        <end position="26"/>
    </location>
</feature>
<feature type="compositionally biased region" description="Low complexity" evidence="1">
    <location>
        <begin position="43"/>
        <end position="52"/>
    </location>
</feature>
<name>A0A538T755_UNCEI</name>
<evidence type="ECO:0000313" key="4">
    <source>
        <dbReference type="Proteomes" id="UP000316852"/>
    </source>
</evidence>
<proteinExistence type="predicted"/>
<dbReference type="AlphaFoldDB" id="A0A538T755"/>
<dbReference type="CDD" id="cd06989">
    <property type="entry name" value="cupin_DRT102"/>
    <property type="match status" value="1"/>
</dbReference>
<protein>
    <submittedName>
        <fullName evidence="3">DUF4437 domain-containing protein</fullName>
    </submittedName>
</protein>
<evidence type="ECO:0000256" key="2">
    <source>
        <dbReference type="SAM" id="SignalP"/>
    </source>
</evidence>
<sequence>MEKEEVVKSVLSALVFGLALAIPAAAQDSTSAPPPATTPPPAEATTPSSAAPASAHVMINPMELKWGDPPAVLGKGAKLAVLSGDPGAAGPYTIRLKLPAGYKISPHWHPTDENVTVIAGTFSLGQGEKFDRASMKTLTAGGYALLPAEMRHFAWTKGGATIQVHGMGPFVLNYVNPADDPSQSAGTK</sequence>
<gene>
    <name evidence="3" type="ORF">E6K76_04865</name>
</gene>
<dbReference type="InterPro" id="IPR028013">
    <property type="entry name" value="DUF4437"/>
</dbReference>
<dbReference type="InterPro" id="IPR011051">
    <property type="entry name" value="RmlC_Cupin_sf"/>
</dbReference>
<dbReference type="EMBL" id="VBOW01000022">
    <property type="protein sequence ID" value="TMQ59468.1"/>
    <property type="molecule type" value="Genomic_DNA"/>
</dbReference>
<dbReference type="SUPFAM" id="SSF51182">
    <property type="entry name" value="RmlC-like cupins"/>
    <property type="match status" value="1"/>
</dbReference>
<feature type="chain" id="PRO_5022080978" evidence="2">
    <location>
        <begin position="27"/>
        <end position="188"/>
    </location>
</feature>
<dbReference type="Proteomes" id="UP000316852">
    <property type="component" value="Unassembled WGS sequence"/>
</dbReference>
<keyword evidence="2" id="KW-0732">Signal</keyword>
<evidence type="ECO:0000256" key="1">
    <source>
        <dbReference type="SAM" id="MobiDB-lite"/>
    </source>
</evidence>
<dbReference type="InterPro" id="IPR014710">
    <property type="entry name" value="RmlC-like_jellyroll"/>
</dbReference>